<dbReference type="RefSeq" id="WP_307529732.1">
    <property type="nucleotide sequence ID" value="NZ_JAUSZI010000002.1"/>
</dbReference>
<dbReference type="EMBL" id="JAUSZI010000002">
    <property type="protein sequence ID" value="MDQ1032758.1"/>
    <property type="molecule type" value="Genomic_DNA"/>
</dbReference>
<accession>A0ABU0TAB3</accession>
<comment type="caution">
    <text evidence="1">The sequence shown here is derived from an EMBL/GenBank/DDBJ whole genome shotgun (WGS) entry which is preliminary data.</text>
</comment>
<sequence>MPTARLLTLTCNATEDWMGDDEVLVKVFGTRYGEAYRPMNNHQTWDINLDAPFGTNSRMRIEVWDKDLGWWLDPDDLLGVHYVNASQAGTGQKSAEFNADEASYTLVYEVVA</sequence>
<evidence type="ECO:0000313" key="1">
    <source>
        <dbReference type="EMBL" id="MDQ1032758.1"/>
    </source>
</evidence>
<organism evidence="1 2">
    <name type="scientific">Streptomyces umbrinus</name>
    <dbReference type="NCBI Taxonomy" id="67370"/>
    <lineage>
        <taxon>Bacteria</taxon>
        <taxon>Bacillati</taxon>
        <taxon>Actinomycetota</taxon>
        <taxon>Actinomycetes</taxon>
        <taxon>Kitasatosporales</taxon>
        <taxon>Streptomycetaceae</taxon>
        <taxon>Streptomyces</taxon>
        <taxon>Streptomyces phaeochromogenes group</taxon>
    </lineage>
</organism>
<reference evidence="1 2" key="1">
    <citation type="submission" date="2023-07" db="EMBL/GenBank/DDBJ databases">
        <title>Comparative genomics of wheat-associated soil bacteria to identify genetic determinants of phenazine resistance.</title>
        <authorList>
            <person name="Mouncey N."/>
        </authorList>
    </citation>
    <scope>NUCLEOTIDE SEQUENCE [LARGE SCALE GENOMIC DNA]</scope>
    <source>
        <strain evidence="1 2">V2I4</strain>
    </source>
</reference>
<keyword evidence="2" id="KW-1185">Reference proteome</keyword>
<proteinExistence type="predicted"/>
<name>A0ABU0TAB3_9ACTN</name>
<gene>
    <name evidence="1" type="ORF">QF035_010340</name>
</gene>
<evidence type="ECO:0000313" key="2">
    <source>
        <dbReference type="Proteomes" id="UP001230328"/>
    </source>
</evidence>
<dbReference type="Proteomes" id="UP001230328">
    <property type="component" value="Unassembled WGS sequence"/>
</dbReference>
<protein>
    <submittedName>
        <fullName evidence="1">Uncharacterized protein</fullName>
    </submittedName>
</protein>